<organism evidence="1 2">
    <name type="scientific">Cronartium quercuum f. sp. fusiforme G11</name>
    <dbReference type="NCBI Taxonomy" id="708437"/>
    <lineage>
        <taxon>Eukaryota</taxon>
        <taxon>Fungi</taxon>
        <taxon>Dikarya</taxon>
        <taxon>Basidiomycota</taxon>
        <taxon>Pucciniomycotina</taxon>
        <taxon>Pucciniomycetes</taxon>
        <taxon>Pucciniales</taxon>
        <taxon>Coleosporiaceae</taxon>
        <taxon>Cronartium</taxon>
    </lineage>
</organism>
<name>A0A9P6TCK3_9BASI</name>
<evidence type="ECO:0000313" key="1">
    <source>
        <dbReference type="EMBL" id="KAG0147456.1"/>
    </source>
</evidence>
<dbReference type="Proteomes" id="UP000886653">
    <property type="component" value="Unassembled WGS sequence"/>
</dbReference>
<comment type="caution">
    <text evidence="1">The sequence shown here is derived from an EMBL/GenBank/DDBJ whole genome shotgun (WGS) entry which is preliminary data.</text>
</comment>
<sequence>MLIQDGLQCYHPNHTSLQTDSFPKPNYSWERNTIVYFSLTDGVGLPIWWAELEQEL</sequence>
<proteinExistence type="predicted"/>
<dbReference type="EMBL" id="MU167247">
    <property type="protein sequence ID" value="KAG0147456.1"/>
    <property type="molecule type" value="Genomic_DNA"/>
</dbReference>
<keyword evidence="2" id="KW-1185">Reference proteome</keyword>
<protein>
    <submittedName>
        <fullName evidence="1">Uncharacterized protein</fullName>
    </submittedName>
</protein>
<dbReference type="AlphaFoldDB" id="A0A9P6TCK3"/>
<gene>
    <name evidence="1" type="ORF">CROQUDRAFT_91347</name>
</gene>
<evidence type="ECO:0000313" key="2">
    <source>
        <dbReference type="Proteomes" id="UP000886653"/>
    </source>
</evidence>
<accession>A0A9P6TCK3</accession>
<reference evidence="1" key="1">
    <citation type="submission" date="2013-11" db="EMBL/GenBank/DDBJ databases">
        <title>Genome sequence of the fusiform rust pathogen reveals effectors for host alternation and coevolution with pine.</title>
        <authorList>
            <consortium name="DOE Joint Genome Institute"/>
            <person name="Smith K."/>
            <person name="Pendleton A."/>
            <person name="Kubisiak T."/>
            <person name="Anderson C."/>
            <person name="Salamov A."/>
            <person name="Aerts A."/>
            <person name="Riley R."/>
            <person name="Clum A."/>
            <person name="Lindquist E."/>
            <person name="Ence D."/>
            <person name="Campbell M."/>
            <person name="Kronenberg Z."/>
            <person name="Feau N."/>
            <person name="Dhillon B."/>
            <person name="Hamelin R."/>
            <person name="Burleigh J."/>
            <person name="Smith J."/>
            <person name="Yandell M."/>
            <person name="Nelson C."/>
            <person name="Grigoriev I."/>
            <person name="Davis J."/>
        </authorList>
    </citation>
    <scope>NUCLEOTIDE SEQUENCE</scope>
    <source>
        <strain evidence="1">G11</strain>
    </source>
</reference>